<dbReference type="PANTHER" id="PTHR44757">
    <property type="entry name" value="DIGUANYLATE CYCLASE DGCP"/>
    <property type="match status" value="1"/>
</dbReference>
<dbReference type="eggNOG" id="COG5001">
    <property type="taxonomic scope" value="Bacteria"/>
</dbReference>
<dbReference type="KEGG" id="acm:AciX9_0474"/>
<feature type="domain" description="PAS" evidence="2">
    <location>
        <begin position="256"/>
        <end position="308"/>
    </location>
</feature>
<feature type="transmembrane region" description="Helical" evidence="1">
    <location>
        <begin position="34"/>
        <end position="52"/>
    </location>
</feature>
<dbReference type="STRING" id="1198114.AciX9_0474"/>
<dbReference type="InterPro" id="IPR035919">
    <property type="entry name" value="EAL_sf"/>
</dbReference>
<feature type="transmembrane region" description="Helical" evidence="1">
    <location>
        <begin position="198"/>
        <end position="216"/>
    </location>
</feature>
<name>E8WY07_GRATM</name>
<dbReference type="SUPFAM" id="SSF141868">
    <property type="entry name" value="EAL domain-like"/>
    <property type="match status" value="1"/>
</dbReference>
<dbReference type="InterPro" id="IPR029787">
    <property type="entry name" value="Nucleotide_cyclase"/>
</dbReference>
<dbReference type="Pfam" id="PF00990">
    <property type="entry name" value="GGDEF"/>
    <property type="match status" value="1"/>
</dbReference>
<dbReference type="InterPro" id="IPR052155">
    <property type="entry name" value="Biofilm_reg_signaling"/>
</dbReference>
<dbReference type="SMART" id="SM00052">
    <property type="entry name" value="EAL"/>
    <property type="match status" value="1"/>
</dbReference>
<dbReference type="Gene3D" id="3.30.450.20">
    <property type="entry name" value="PAS domain"/>
    <property type="match status" value="1"/>
</dbReference>
<dbReference type="Pfam" id="PF00563">
    <property type="entry name" value="EAL"/>
    <property type="match status" value="1"/>
</dbReference>
<dbReference type="SUPFAM" id="SSF55073">
    <property type="entry name" value="Nucleotide cyclase"/>
    <property type="match status" value="1"/>
</dbReference>
<gene>
    <name evidence="5" type="ordered locus">AciX9_0474</name>
</gene>
<sequence>MQDGVLVIILAELLVFLLWSMNRGRSDLRFRCWFLGWLLVLVHFISLLWHPAPGVSLLLRQAHIAYLEILAGLCFILSDAAIINSKQRLIRGAVFGTLPALFTVLLILFSPADRWALGFSLVATHSVTFFLVYKYAGKRLQRFVPLMTLCVLFAGWMLGALTVGRSELILASIPAEIFLINALLFLQNYPLKSPGNLATITGFILWACSSFFTIAWRENGSLDTLFPSIIYLPQFLVAIGMTLIVIEEDGAASRELAHEYEVLFNNNPNSLYIYDLRTLRFLSVNSASARMHGYSADEFRGKKLTDIVVGDALPEILDDIRTGQPRSNHRSLHARSDGTLIPLNVTSYNVRFRGRLARISLGEDQTEREQMLSQLIYQADHDLLTGLPNRHRLLQALDRAMTSITPAAPGCAVLILQIDRFEKINENYGHPVGDALLKQVTQLLSSALKPTDAIGRTGGREFTIVLAGILNGADAEGRAQNILELFADPLTIEEHSIEVAMNMGLAVFPEDSDDAVSLWRDAARAQARSRQLGVEGVVRLSRTHSLQAQEDSRIEAVMRRALQYGGFEVYYQPVLDANRKLCAFEALLRLREEDGTMVSPAVCIPIAESTGLIIPLGRWVLREVCRQLKTWQLNGLQVVPIAINVSALQIVLTNFCTDVDVALEEFDLKPSFIHFELTESSVMPRDSLALENMVKLATNGFSFSIDDFGTGFSSLDRLHKLPVSVLKIDRTFVSRMLDQNGTLPIVRTIISMAHALHLGVVAEGVETEEQLQMLAEMGCDQFQGFLFSKPVEAARAAILLSPRELSSGSLNALPGAAAVR</sequence>
<dbReference type="InterPro" id="IPR001633">
    <property type="entry name" value="EAL_dom"/>
</dbReference>
<feature type="transmembrane region" description="Helical" evidence="1">
    <location>
        <begin position="64"/>
        <end position="82"/>
    </location>
</feature>
<proteinExistence type="predicted"/>
<feature type="domain" description="EAL" evidence="3">
    <location>
        <begin position="551"/>
        <end position="804"/>
    </location>
</feature>
<dbReference type="NCBIfam" id="TIGR00229">
    <property type="entry name" value="sensory_box"/>
    <property type="match status" value="1"/>
</dbReference>
<dbReference type="OrthoDB" id="101222at2"/>
<dbReference type="Gene3D" id="3.20.20.450">
    <property type="entry name" value="EAL domain"/>
    <property type="match status" value="1"/>
</dbReference>
<evidence type="ECO:0000256" key="1">
    <source>
        <dbReference type="SAM" id="Phobius"/>
    </source>
</evidence>
<dbReference type="EMBL" id="CP002480">
    <property type="protein sequence ID" value="ADW67546.1"/>
    <property type="molecule type" value="Genomic_DNA"/>
</dbReference>
<dbReference type="SMART" id="SM00267">
    <property type="entry name" value="GGDEF"/>
    <property type="match status" value="1"/>
</dbReference>
<dbReference type="NCBIfam" id="TIGR00254">
    <property type="entry name" value="GGDEF"/>
    <property type="match status" value="1"/>
</dbReference>
<evidence type="ECO:0000259" key="3">
    <source>
        <dbReference type="PROSITE" id="PS50883"/>
    </source>
</evidence>
<evidence type="ECO:0000259" key="4">
    <source>
        <dbReference type="PROSITE" id="PS50887"/>
    </source>
</evidence>
<dbReference type="PaxDb" id="1198114-AciX9_0474"/>
<keyword evidence="6" id="KW-1185">Reference proteome</keyword>
<dbReference type="PROSITE" id="PS50883">
    <property type="entry name" value="EAL"/>
    <property type="match status" value="1"/>
</dbReference>
<dbReference type="AlphaFoldDB" id="E8WY07"/>
<protein>
    <submittedName>
        <fullName evidence="5">Diguanylate cyclase/phosphodiesterase with PAS/PAC sensor(S)</fullName>
    </submittedName>
</protein>
<dbReference type="PROSITE" id="PS50887">
    <property type="entry name" value="GGDEF"/>
    <property type="match status" value="1"/>
</dbReference>
<dbReference type="InterPro" id="IPR000014">
    <property type="entry name" value="PAS"/>
</dbReference>
<dbReference type="CDD" id="cd00130">
    <property type="entry name" value="PAS"/>
    <property type="match status" value="1"/>
</dbReference>
<feature type="transmembrane region" description="Helical" evidence="1">
    <location>
        <begin position="89"/>
        <end position="109"/>
    </location>
</feature>
<keyword evidence="1" id="KW-0812">Transmembrane</keyword>
<feature type="transmembrane region" description="Helical" evidence="1">
    <location>
        <begin position="168"/>
        <end position="186"/>
    </location>
</feature>
<dbReference type="SMART" id="SM00091">
    <property type="entry name" value="PAS"/>
    <property type="match status" value="1"/>
</dbReference>
<dbReference type="Pfam" id="PF13426">
    <property type="entry name" value="PAS_9"/>
    <property type="match status" value="1"/>
</dbReference>
<organism evidence="6">
    <name type="scientific">Granulicella tundricola (strain ATCC BAA-1859 / DSM 23138 / MP5ACTX9)</name>
    <dbReference type="NCBI Taxonomy" id="1198114"/>
    <lineage>
        <taxon>Bacteria</taxon>
        <taxon>Pseudomonadati</taxon>
        <taxon>Acidobacteriota</taxon>
        <taxon>Terriglobia</taxon>
        <taxon>Terriglobales</taxon>
        <taxon>Acidobacteriaceae</taxon>
        <taxon>Granulicella</taxon>
    </lineage>
</organism>
<keyword evidence="1" id="KW-1133">Transmembrane helix</keyword>
<accession>E8WY07</accession>
<dbReference type="SUPFAM" id="SSF55785">
    <property type="entry name" value="PYP-like sensor domain (PAS domain)"/>
    <property type="match status" value="1"/>
</dbReference>
<feature type="transmembrane region" description="Helical" evidence="1">
    <location>
        <begin position="115"/>
        <end position="136"/>
    </location>
</feature>
<feature type="transmembrane region" description="Helical" evidence="1">
    <location>
        <begin position="6"/>
        <end position="22"/>
    </location>
</feature>
<keyword evidence="1" id="KW-0472">Membrane</keyword>
<dbReference type="RefSeq" id="WP_013578874.1">
    <property type="nucleotide sequence ID" value="NC_015064.1"/>
</dbReference>
<dbReference type="CDD" id="cd01949">
    <property type="entry name" value="GGDEF"/>
    <property type="match status" value="1"/>
</dbReference>
<dbReference type="InterPro" id="IPR043128">
    <property type="entry name" value="Rev_trsase/Diguanyl_cyclase"/>
</dbReference>
<evidence type="ECO:0000313" key="6">
    <source>
        <dbReference type="Proteomes" id="UP000000343"/>
    </source>
</evidence>
<dbReference type="InterPro" id="IPR000160">
    <property type="entry name" value="GGDEF_dom"/>
</dbReference>
<dbReference type="HOGENOM" id="CLU_000445_70_20_0"/>
<dbReference type="Proteomes" id="UP000000343">
    <property type="component" value="Chromosome"/>
</dbReference>
<dbReference type="PROSITE" id="PS50112">
    <property type="entry name" value="PAS"/>
    <property type="match status" value="1"/>
</dbReference>
<evidence type="ECO:0000259" key="2">
    <source>
        <dbReference type="PROSITE" id="PS50112"/>
    </source>
</evidence>
<dbReference type="CDD" id="cd01948">
    <property type="entry name" value="EAL"/>
    <property type="match status" value="1"/>
</dbReference>
<feature type="transmembrane region" description="Helical" evidence="1">
    <location>
        <begin position="143"/>
        <end position="162"/>
    </location>
</feature>
<feature type="domain" description="GGDEF" evidence="4">
    <location>
        <begin position="409"/>
        <end position="542"/>
    </location>
</feature>
<dbReference type="InterPro" id="IPR035965">
    <property type="entry name" value="PAS-like_dom_sf"/>
</dbReference>
<dbReference type="PANTHER" id="PTHR44757:SF2">
    <property type="entry name" value="BIOFILM ARCHITECTURE MAINTENANCE PROTEIN MBAA"/>
    <property type="match status" value="1"/>
</dbReference>
<reference evidence="6" key="1">
    <citation type="submission" date="2011-01" db="EMBL/GenBank/DDBJ databases">
        <title>Complete sequence of chromosome of Acidobacterium sp. MP5ACTX9.</title>
        <authorList>
            <consortium name="US DOE Joint Genome Institute"/>
            <person name="Lucas S."/>
            <person name="Copeland A."/>
            <person name="Lapidus A."/>
            <person name="Cheng J.-F."/>
            <person name="Goodwin L."/>
            <person name="Pitluck S."/>
            <person name="Teshima H."/>
            <person name="Detter J.C."/>
            <person name="Han C."/>
            <person name="Tapia R."/>
            <person name="Land M."/>
            <person name="Hauser L."/>
            <person name="Kyrpides N."/>
            <person name="Ivanova N."/>
            <person name="Ovchinnikova G."/>
            <person name="Pagani I."/>
            <person name="Rawat S.R."/>
            <person name="Mannisto M."/>
            <person name="Haggblom M.M."/>
            <person name="Woyke T."/>
        </authorList>
    </citation>
    <scope>NUCLEOTIDE SEQUENCE [LARGE SCALE GENOMIC DNA]</scope>
    <source>
        <strain evidence="6">MP5ACTX9</strain>
    </source>
</reference>
<evidence type="ECO:0000313" key="5">
    <source>
        <dbReference type="EMBL" id="ADW67546.1"/>
    </source>
</evidence>
<dbReference type="Gene3D" id="3.30.70.270">
    <property type="match status" value="1"/>
</dbReference>